<dbReference type="InterPro" id="IPR007433">
    <property type="entry name" value="DUF481"/>
</dbReference>
<comment type="caution">
    <text evidence="1">The sequence shown here is derived from an EMBL/GenBank/DDBJ whole genome shotgun (WGS) entry which is preliminary data.</text>
</comment>
<dbReference type="EMBL" id="BSUY01000001">
    <property type="protein sequence ID" value="GMA80915.1"/>
    <property type="molecule type" value="Genomic_DNA"/>
</dbReference>
<reference evidence="2" key="1">
    <citation type="journal article" date="2019" name="Int. J. Syst. Evol. Microbiol.">
        <title>The Global Catalogue of Microorganisms (GCM) 10K type strain sequencing project: providing services to taxonomists for standard genome sequencing and annotation.</title>
        <authorList>
            <consortium name="The Broad Institute Genomics Platform"/>
            <consortium name="The Broad Institute Genome Sequencing Center for Infectious Disease"/>
            <person name="Wu L."/>
            <person name="Ma J."/>
        </authorList>
    </citation>
    <scope>NUCLEOTIDE SEQUENCE [LARGE SCALE GENOMIC DNA]</scope>
    <source>
        <strain evidence="2">NBRC 102030</strain>
    </source>
</reference>
<dbReference type="Pfam" id="PF04338">
    <property type="entry name" value="DUF481"/>
    <property type="match status" value="1"/>
</dbReference>
<gene>
    <name evidence="1" type="ORF">GCM10025855_04480</name>
</gene>
<evidence type="ECO:0000313" key="1">
    <source>
        <dbReference type="EMBL" id="GMA80915.1"/>
    </source>
</evidence>
<evidence type="ECO:0000313" key="2">
    <source>
        <dbReference type="Proteomes" id="UP001157046"/>
    </source>
</evidence>
<proteinExistence type="predicted"/>
<accession>A0ABQ6J0U7</accession>
<name>A0ABQ6J0U7_9GAMM</name>
<dbReference type="Proteomes" id="UP001157046">
    <property type="component" value="Unassembled WGS sequence"/>
</dbReference>
<protein>
    <recommendedName>
        <fullName evidence="3">DUF481 domain-containing protein</fullName>
    </recommendedName>
</protein>
<keyword evidence="2" id="KW-1185">Reference proteome</keyword>
<evidence type="ECO:0008006" key="3">
    <source>
        <dbReference type="Google" id="ProtNLM"/>
    </source>
</evidence>
<organism evidence="1 2">
    <name type="scientific">Shewanella glacialipiscicola</name>
    <dbReference type="NCBI Taxonomy" id="614069"/>
    <lineage>
        <taxon>Bacteria</taxon>
        <taxon>Pseudomonadati</taxon>
        <taxon>Pseudomonadota</taxon>
        <taxon>Gammaproteobacteria</taxon>
        <taxon>Alteromonadales</taxon>
        <taxon>Shewanellaceae</taxon>
        <taxon>Shewanella</taxon>
    </lineage>
</organism>
<sequence length="80" mass="8955">MVAHGVINFETEITDTSKFQQRFVADYGDKLDARSETSLTANIIGALAMKFAVIVRYNSEPLDNKKGTDTETNMTLLYSF</sequence>